<dbReference type="SUPFAM" id="SSF56300">
    <property type="entry name" value="Metallo-dependent phosphatases"/>
    <property type="match status" value="1"/>
</dbReference>
<dbReference type="PANTHER" id="PTHR42850">
    <property type="entry name" value="METALLOPHOSPHOESTERASE"/>
    <property type="match status" value="1"/>
</dbReference>
<dbReference type="AlphaFoldDB" id="A0A399M644"/>
<gene>
    <name evidence="2" type="ORF">D0894_13280</name>
</gene>
<evidence type="ECO:0000259" key="1">
    <source>
        <dbReference type="Pfam" id="PF00149"/>
    </source>
</evidence>
<dbReference type="GO" id="GO:0110154">
    <property type="term" value="P:RNA decapping"/>
    <property type="evidence" value="ECO:0007669"/>
    <property type="project" value="TreeGrafter"/>
</dbReference>
<comment type="caution">
    <text evidence="2">The sequence shown here is derived from an EMBL/GenBank/DDBJ whole genome shotgun (WGS) entry which is preliminary data.</text>
</comment>
<dbReference type="InterPro" id="IPR029052">
    <property type="entry name" value="Metallo-depent_PP-like"/>
</dbReference>
<protein>
    <submittedName>
        <fullName evidence="2">Serine/threonine protein phosphatase</fullName>
    </submittedName>
</protein>
<feature type="domain" description="Calcineurin-like phosphoesterase" evidence="1">
    <location>
        <begin position="16"/>
        <end position="195"/>
    </location>
</feature>
<dbReference type="InterPro" id="IPR050126">
    <property type="entry name" value="Ap4A_hydrolase"/>
</dbReference>
<evidence type="ECO:0000313" key="2">
    <source>
        <dbReference type="EMBL" id="RII77250.1"/>
    </source>
</evidence>
<evidence type="ECO:0000313" key="3">
    <source>
        <dbReference type="Proteomes" id="UP000265875"/>
    </source>
</evidence>
<proteinExistence type="predicted"/>
<dbReference type="Proteomes" id="UP000265875">
    <property type="component" value="Unassembled WGS sequence"/>
</dbReference>
<dbReference type="InterPro" id="IPR004843">
    <property type="entry name" value="Calcineurin-like_PHP"/>
</dbReference>
<organism evidence="2 3">
    <name type="scientific">Pseudomonas monteilii</name>
    <dbReference type="NCBI Taxonomy" id="76759"/>
    <lineage>
        <taxon>Bacteria</taxon>
        <taxon>Pseudomonadati</taxon>
        <taxon>Pseudomonadota</taxon>
        <taxon>Gammaproteobacteria</taxon>
        <taxon>Pseudomonadales</taxon>
        <taxon>Pseudomonadaceae</taxon>
        <taxon>Pseudomonas</taxon>
    </lineage>
</organism>
<dbReference type="RefSeq" id="WP_119370104.1">
    <property type="nucleotide sequence ID" value="NZ_QWLL01000031.1"/>
</dbReference>
<dbReference type="GO" id="GO:0005737">
    <property type="term" value="C:cytoplasm"/>
    <property type="evidence" value="ECO:0007669"/>
    <property type="project" value="TreeGrafter"/>
</dbReference>
<accession>A0A399M644</accession>
<dbReference type="Pfam" id="PF00149">
    <property type="entry name" value="Metallophos"/>
    <property type="match status" value="1"/>
</dbReference>
<dbReference type="Gene3D" id="3.60.21.10">
    <property type="match status" value="1"/>
</dbReference>
<dbReference type="GO" id="GO:0016791">
    <property type="term" value="F:phosphatase activity"/>
    <property type="evidence" value="ECO:0007669"/>
    <property type="project" value="TreeGrafter"/>
</dbReference>
<name>A0A399M644_9PSED</name>
<reference evidence="2 3" key="1">
    <citation type="submission" date="2018-08" db="EMBL/GenBank/DDBJ databases">
        <title>Draft genome sequence of the cyanotroph, Pseudomonas monteilii BCN3.</title>
        <authorList>
            <person name="Jones L.B."/>
            <person name="Kunz D.A."/>
        </authorList>
    </citation>
    <scope>NUCLEOTIDE SEQUENCE [LARGE SCALE GENOMIC DNA]</scope>
    <source>
        <strain evidence="2 3">BCN3</strain>
    </source>
</reference>
<dbReference type="EMBL" id="QWLL01000031">
    <property type="protein sequence ID" value="RII77250.1"/>
    <property type="molecule type" value="Genomic_DNA"/>
</dbReference>
<dbReference type="PANTHER" id="PTHR42850:SF4">
    <property type="entry name" value="ZINC-DEPENDENT ENDOPOLYPHOSPHATASE"/>
    <property type="match status" value="1"/>
</dbReference>
<sequence length="243" mass="27229">MGRFRRLLANIRGRDLAVGDIHGHFQRLEKCLEAVGFDPAVDRLFSVGDLVDRGPHSEAALEWLAQPWFHAVQGNHEALAITRVRGGRLDLEMYRAAGGSWFLDLPRAEQLRYVERFEQLPIAIEVESADGLVGLLHADSPFADWSALRRWLELELDDDPKVREVCQWSRRRLKEGNTQPVKGLRALLVGHTPVLEPKLLGNVWHLDTGGWASGHFSLMDMRTLKLLNSAPDAAATPTPMPPA</sequence>
<dbReference type="GO" id="GO:0008803">
    <property type="term" value="F:bis(5'-nucleosyl)-tetraphosphatase (symmetrical) activity"/>
    <property type="evidence" value="ECO:0007669"/>
    <property type="project" value="TreeGrafter"/>
</dbReference>